<accession>A0A6V7P9G2</accession>
<dbReference type="EMBL" id="LR862146">
    <property type="protein sequence ID" value="CAD1827465.1"/>
    <property type="molecule type" value="Genomic_DNA"/>
</dbReference>
<reference evidence="1" key="1">
    <citation type="submission" date="2020-07" db="EMBL/GenBank/DDBJ databases">
        <authorList>
            <person name="Lin J."/>
        </authorList>
    </citation>
    <scope>NUCLEOTIDE SEQUENCE</scope>
</reference>
<proteinExistence type="predicted"/>
<protein>
    <submittedName>
        <fullName evidence="1">Uncharacterized protein</fullName>
    </submittedName>
</protein>
<dbReference type="AlphaFoldDB" id="A0A6V7P9G2"/>
<sequence length="204" mass="22701">MRKEEGEGREGGSNSVVASTVSVSARTRRRNVGFRRDLVRWIQDFERNPRSPYLLDLLKVSWVEIMFSSAAVFRTEFELEFFVAMCCSGLFGAVGVDGGPVSPFWRRIVPRARDLLVVRLVGVGYLTLACESSTNLTETLVNSLGRAHECHSGMRFQCDECRSFCWTVLEPATLGVVYGAARYRQGGSVLDSPGEIVSNAFPYL</sequence>
<organism evidence="1">
    <name type="scientific">Ananas comosus var. bracteatus</name>
    <name type="common">red pineapple</name>
    <dbReference type="NCBI Taxonomy" id="296719"/>
    <lineage>
        <taxon>Eukaryota</taxon>
        <taxon>Viridiplantae</taxon>
        <taxon>Streptophyta</taxon>
        <taxon>Embryophyta</taxon>
        <taxon>Tracheophyta</taxon>
        <taxon>Spermatophyta</taxon>
        <taxon>Magnoliopsida</taxon>
        <taxon>Liliopsida</taxon>
        <taxon>Poales</taxon>
        <taxon>Bromeliaceae</taxon>
        <taxon>Bromelioideae</taxon>
        <taxon>Ananas</taxon>
    </lineage>
</organism>
<name>A0A6V7P9G2_ANACO</name>
<gene>
    <name evidence="1" type="ORF">CB5_LOCUS10676</name>
</gene>
<evidence type="ECO:0000313" key="1">
    <source>
        <dbReference type="EMBL" id="CAD1827465.1"/>
    </source>
</evidence>